<sequence length="206" mass="24117">MFINDSIDLEYLIIINHPVFKLSISKKIQITLIMMNSITIVVFTILLLCSSLPLKMVDCWPTINDNDNVKQQPQQKIEQDIAVKQIKACELDPECFGCWKIVDKQLLSKSSSDSSFCRFPAWRSSSFIGDAEQDYCCQLWLSFDCRTEIATKHCILNGYIKYSRHMIEWANQLMSENICTKYEYESDKCKQKNFILNEFDDVRQFM</sequence>
<evidence type="ECO:0000313" key="3">
    <source>
        <dbReference type="Proteomes" id="UP000887458"/>
    </source>
</evidence>
<dbReference type="EMBL" id="NJHN03000066">
    <property type="protein sequence ID" value="KAH9418138.1"/>
    <property type="molecule type" value="Genomic_DNA"/>
</dbReference>
<keyword evidence="3" id="KW-1185">Reference proteome</keyword>
<accession>A0ABQ8J6E8</accession>
<proteinExistence type="predicted"/>
<keyword evidence="1" id="KW-0812">Transmembrane</keyword>
<dbReference type="Proteomes" id="UP000887458">
    <property type="component" value="Unassembled WGS sequence"/>
</dbReference>
<evidence type="ECO:0000313" key="2">
    <source>
        <dbReference type="EMBL" id="KAH9418138.1"/>
    </source>
</evidence>
<organism evidence="2 3">
    <name type="scientific">Dermatophagoides pteronyssinus</name>
    <name type="common">European house dust mite</name>
    <dbReference type="NCBI Taxonomy" id="6956"/>
    <lineage>
        <taxon>Eukaryota</taxon>
        <taxon>Metazoa</taxon>
        <taxon>Ecdysozoa</taxon>
        <taxon>Arthropoda</taxon>
        <taxon>Chelicerata</taxon>
        <taxon>Arachnida</taxon>
        <taxon>Acari</taxon>
        <taxon>Acariformes</taxon>
        <taxon>Sarcoptiformes</taxon>
        <taxon>Astigmata</taxon>
        <taxon>Psoroptidia</taxon>
        <taxon>Analgoidea</taxon>
        <taxon>Pyroglyphidae</taxon>
        <taxon>Dermatophagoidinae</taxon>
        <taxon>Dermatophagoides</taxon>
    </lineage>
</organism>
<reference evidence="2 3" key="2">
    <citation type="journal article" date="2022" name="Mol. Biol. Evol.">
        <title>Comparative Genomics Reveals Insights into the Divergent Evolution of Astigmatic Mites and Household Pest Adaptations.</title>
        <authorList>
            <person name="Xiong Q."/>
            <person name="Wan A.T."/>
            <person name="Liu X."/>
            <person name="Fung C.S."/>
            <person name="Xiao X."/>
            <person name="Malainual N."/>
            <person name="Hou J."/>
            <person name="Wang L."/>
            <person name="Wang M."/>
            <person name="Yang K.Y."/>
            <person name="Cui Y."/>
            <person name="Leung E.L."/>
            <person name="Nong W."/>
            <person name="Shin S.K."/>
            <person name="Au S.W."/>
            <person name="Jeong K.Y."/>
            <person name="Chew F.T."/>
            <person name="Hui J.H."/>
            <person name="Leung T.F."/>
            <person name="Tungtrongchitr A."/>
            <person name="Zhong N."/>
            <person name="Liu Z."/>
            <person name="Tsui S.K."/>
        </authorList>
    </citation>
    <scope>NUCLEOTIDE SEQUENCE [LARGE SCALE GENOMIC DNA]</scope>
    <source>
        <strain evidence="2">Derp</strain>
    </source>
</reference>
<feature type="transmembrane region" description="Helical" evidence="1">
    <location>
        <begin position="28"/>
        <end position="48"/>
    </location>
</feature>
<name>A0ABQ8J6E8_DERPT</name>
<gene>
    <name evidence="2" type="ORF">DERP_014101</name>
</gene>
<evidence type="ECO:0000256" key="1">
    <source>
        <dbReference type="SAM" id="Phobius"/>
    </source>
</evidence>
<protein>
    <submittedName>
        <fullName evidence="2">Uncharacterized protein</fullName>
    </submittedName>
</protein>
<keyword evidence="1" id="KW-1133">Transmembrane helix</keyword>
<reference evidence="2 3" key="1">
    <citation type="journal article" date="2018" name="J. Allergy Clin. Immunol.">
        <title>High-quality assembly of Dermatophagoides pteronyssinus genome and transcriptome reveals a wide range of novel allergens.</title>
        <authorList>
            <person name="Liu X.Y."/>
            <person name="Yang K.Y."/>
            <person name="Wang M.Q."/>
            <person name="Kwok J.S."/>
            <person name="Zeng X."/>
            <person name="Yang Z."/>
            <person name="Xiao X.J."/>
            <person name="Lau C.P."/>
            <person name="Li Y."/>
            <person name="Huang Z.M."/>
            <person name="Ba J.G."/>
            <person name="Yim A.K."/>
            <person name="Ouyang C.Y."/>
            <person name="Ngai S.M."/>
            <person name="Chan T.F."/>
            <person name="Leung E.L."/>
            <person name="Liu L."/>
            <person name="Liu Z.G."/>
            <person name="Tsui S.K."/>
        </authorList>
    </citation>
    <scope>NUCLEOTIDE SEQUENCE [LARGE SCALE GENOMIC DNA]</scope>
    <source>
        <strain evidence="2">Derp</strain>
    </source>
</reference>
<keyword evidence="1" id="KW-0472">Membrane</keyword>
<comment type="caution">
    <text evidence="2">The sequence shown here is derived from an EMBL/GenBank/DDBJ whole genome shotgun (WGS) entry which is preliminary data.</text>
</comment>